<dbReference type="SUPFAM" id="SSF55347">
    <property type="entry name" value="Glyceraldehyde-3-phosphate dehydrogenase-like, C-terminal domain"/>
    <property type="match status" value="1"/>
</dbReference>
<dbReference type="Gene3D" id="3.40.50.720">
    <property type="entry name" value="NAD(P)-binding Rossmann-like Domain"/>
    <property type="match status" value="1"/>
</dbReference>
<dbReference type="EMBL" id="JAAZON010000309">
    <property type="protein sequence ID" value="NMC62911.1"/>
    <property type="molecule type" value="Genomic_DNA"/>
</dbReference>
<dbReference type="Gene3D" id="3.30.360.10">
    <property type="entry name" value="Dihydrodipicolinate Reductase, domain 2"/>
    <property type="match status" value="1"/>
</dbReference>
<name>A0A7X9FRP1_9DELT</name>
<sequence length="313" mass="35225">MAEQKKKSALIVGYGSIGQRHARILAEMGCKVAIVTSQKIVDKEAFSDIEIAFKKCIPDYVVIANETAKHYETLCKLRDLDFKGLVLVEKPLFSESTQVIANRFERLGVAYNLRFLPLVQKLKTALCGKKINSLSIYCGQHLSKWRPGTDYKKSYSASREKGGGVLRDLSHDIDMALWLCGPWKKATASLGSFSELGIESEDVASLIFETEKCPLVNINLNYLDRVGRRELIAHTNDHSYKVDIVSALFDEDGHITRMPFNRDDSYRAEHEAMLSGDMSTLCDAKEGFEVTRLISVFEEASEKKEWILNSSLI</sequence>
<reference evidence="2 3" key="1">
    <citation type="journal article" date="2020" name="Biotechnol. Biofuels">
        <title>New insights from the biogas microbiome by comprehensive genome-resolved metagenomics of nearly 1600 species originating from multiple anaerobic digesters.</title>
        <authorList>
            <person name="Campanaro S."/>
            <person name="Treu L."/>
            <person name="Rodriguez-R L.M."/>
            <person name="Kovalovszki A."/>
            <person name="Ziels R.M."/>
            <person name="Maus I."/>
            <person name="Zhu X."/>
            <person name="Kougias P.G."/>
            <person name="Basile A."/>
            <person name="Luo G."/>
            <person name="Schluter A."/>
            <person name="Konstantinidis K.T."/>
            <person name="Angelidaki I."/>
        </authorList>
    </citation>
    <scope>NUCLEOTIDE SEQUENCE [LARGE SCALE GENOMIC DNA]</scope>
    <source>
        <strain evidence="2">AS27yjCOA_65</strain>
    </source>
</reference>
<evidence type="ECO:0000259" key="1">
    <source>
        <dbReference type="Pfam" id="PF22725"/>
    </source>
</evidence>
<comment type="caution">
    <text evidence="2">The sequence shown here is derived from an EMBL/GenBank/DDBJ whole genome shotgun (WGS) entry which is preliminary data.</text>
</comment>
<accession>A0A7X9FRP1</accession>
<protein>
    <submittedName>
        <fullName evidence="2">Gfo/Idh/MocA family oxidoreductase</fullName>
    </submittedName>
</protein>
<dbReference type="PANTHER" id="PTHR43249">
    <property type="entry name" value="UDP-N-ACETYL-2-AMINO-2-DEOXY-D-GLUCURONATE OXIDASE"/>
    <property type="match status" value="1"/>
</dbReference>
<dbReference type="Proteomes" id="UP000524246">
    <property type="component" value="Unassembled WGS sequence"/>
</dbReference>
<dbReference type="InterPro" id="IPR052515">
    <property type="entry name" value="Gfo/Idh/MocA_Oxidoreductase"/>
</dbReference>
<proteinExistence type="predicted"/>
<dbReference type="GO" id="GO:0051287">
    <property type="term" value="F:NAD binding"/>
    <property type="evidence" value="ECO:0007669"/>
    <property type="project" value="InterPro"/>
</dbReference>
<evidence type="ECO:0000313" key="2">
    <source>
        <dbReference type="EMBL" id="NMC62911.1"/>
    </source>
</evidence>
<dbReference type="PANTHER" id="PTHR43249:SF1">
    <property type="entry name" value="D-GLUCOSIDE 3-DEHYDROGENASE"/>
    <property type="match status" value="1"/>
</dbReference>
<gene>
    <name evidence="2" type="ORF">GYA55_07040</name>
</gene>
<dbReference type="SUPFAM" id="SSF51735">
    <property type="entry name" value="NAD(P)-binding Rossmann-fold domains"/>
    <property type="match status" value="1"/>
</dbReference>
<dbReference type="InterPro" id="IPR036291">
    <property type="entry name" value="NAD(P)-bd_dom_sf"/>
</dbReference>
<dbReference type="AlphaFoldDB" id="A0A7X9FRP1"/>
<feature type="domain" description="GFO/IDH/MocA-like oxidoreductase" evidence="1">
    <location>
        <begin position="121"/>
        <end position="227"/>
    </location>
</feature>
<organism evidence="2 3">
    <name type="scientific">SAR324 cluster bacterium</name>
    <dbReference type="NCBI Taxonomy" id="2024889"/>
    <lineage>
        <taxon>Bacteria</taxon>
        <taxon>Deltaproteobacteria</taxon>
        <taxon>SAR324 cluster</taxon>
    </lineage>
</organism>
<dbReference type="InterPro" id="IPR055170">
    <property type="entry name" value="GFO_IDH_MocA-like_dom"/>
</dbReference>
<evidence type="ECO:0000313" key="3">
    <source>
        <dbReference type="Proteomes" id="UP000524246"/>
    </source>
</evidence>
<dbReference type="Pfam" id="PF22725">
    <property type="entry name" value="GFO_IDH_MocA_C3"/>
    <property type="match status" value="1"/>
</dbReference>